<proteinExistence type="predicted"/>
<comment type="caution">
    <text evidence="1">The sequence shown here is derived from an EMBL/GenBank/DDBJ whole genome shotgun (WGS) entry which is preliminary data.</text>
</comment>
<dbReference type="Pfam" id="PF13730">
    <property type="entry name" value="HTH_36"/>
    <property type="match status" value="1"/>
</dbReference>
<dbReference type="Proteomes" id="UP000789423">
    <property type="component" value="Unassembled WGS sequence"/>
</dbReference>
<sequence length="301" mass="35228">MSKLYELMKEYSEFQSKEEFNTYQKQILTRYQAHMNKTDFLVIRLLGRYAINEKQKTVGVACPLMETIAVKIGKSVRTVRRSVAKLEQLSIIKRVFTKERYKRGGYSASLYVFRKRAVDRMSDRMQMTACENSENAGECKKEQLNEETEISVYENNLKIQQKINTYDMDETYCRHDIPVRFVDAISPMSRHPQTINFAWSKVELAYKKSGLLEGGLLWEQLMTHDDIQMQIIRRTKSVVRAYKYGEIRKDFGALLYSTMQALFLDIALEWGAAVRRRSRASLYDPFESKQRKESCVSGMTL</sequence>
<dbReference type="Gene3D" id="1.10.10.10">
    <property type="entry name" value="Winged helix-like DNA-binding domain superfamily/Winged helix DNA-binding domain"/>
    <property type="match status" value="1"/>
</dbReference>
<evidence type="ECO:0000313" key="2">
    <source>
        <dbReference type="Proteomes" id="UP000789423"/>
    </source>
</evidence>
<dbReference type="InterPro" id="IPR036388">
    <property type="entry name" value="WH-like_DNA-bd_sf"/>
</dbReference>
<organism evidence="1 2">
    <name type="scientific">Bacillus rhizoplanae</name>
    <dbReference type="NCBI Taxonomy" id="2880966"/>
    <lineage>
        <taxon>Bacteria</taxon>
        <taxon>Bacillati</taxon>
        <taxon>Bacillota</taxon>
        <taxon>Bacilli</taxon>
        <taxon>Bacillales</taxon>
        <taxon>Bacillaceae</taxon>
        <taxon>Bacillus</taxon>
    </lineage>
</organism>
<name>A0ABM8YA50_9BACI</name>
<evidence type="ECO:0008006" key="3">
    <source>
        <dbReference type="Google" id="ProtNLM"/>
    </source>
</evidence>
<dbReference type="EMBL" id="CAKJTI010000006">
    <property type="protein sequence ID" value="CAG9612570.1"/>
    <property type="molecule type" value="Genomic_DNA"/>
</dbReference>
<gene>
    <name evidence="1" type="ORF">BACCIP111899_01747</name>
</gene>
<protein>
    <recommendedName>
        <fullName evidence="3">Helix-turn-helix domain-containing protein</fullName>
    </recommendedName>
</protein>
<evidence type="ECO:0000313" key="1">
    <source>
        <dbReference type="EMBL" id="CAG9612570.1"/>
    </source>
</evidence>
<keyword evidence="2" id="KW-1185">Reference proteome</keyword>
<accession>A0ABM8YA50</accession>
<reference evidence="1 2" key="1">
    <citation type="submission" date="2021-10" db="EMBL/GenBank/DDBJ databases">
        <authorList>
            <person name="Criscuolo A."/>
        </authorList>
    </citation>
    <scope>NUCLEOTIDE SEQUENCE [LARGE SCALE GENOMIC DNA]</scope>
    <source>
        <strain evidence="2">CIP 111899</strain>
    </source>
</reference>
<dbReference type="RefSeq" id="WP_230574726.1">
    <property type="nucleotide sequence ID" value="NZ_CAKJTI010000006.1"/>
</dbReference>